<dbReference type="EMBL" id="UYIG01000126">
    <property type="protein sequence ID" value="VDG28896.1"/>
    <property type="molecule type" value="Genomic_DNA"/>
</dbReference>
<evidence type="ECO:0000313" key="1">
    <source>
        <dbReference type="EMBL" id="VDG28896.1"/>
    </source>
</evidence>
<gene>
    <name evidence="1" type="ORF">MUDAN_MDHGFNIF_03297</name>
</gene>
<keyword evidence="2" id="KW-1185">Reference proteome</keyword>
<dbReference type="RefSeq" id="WP_130851901.1">
    <property type="nucleotide sequence ID" value="NZ_UYIG01000126.1"/>
</dbReference>
<proteinExistence type="predicted"/>
<reference evidence="1 2" key="1">
    <citation type="submission" date="2018-11" db="EMBL/GenBank/DDBJ databases">
        <authorList>
            <person name="Wuyts S."/>
        </authorList>
    </citation>
    <scope>NUCLEOTIDE SEQUENCE [LARGE SCALE GENOMIC DNA]</scope>
    <source>
        <strain evidence="1">Lactobacillus mudanjiangensis AMBF249</strain>
    </source>
</reference>
<organism evidence="1 2">
    <name type="scientific">Lactiplantibacillus mudanjiangensis</name>
    <dbReference type="NCBI Taxonomy" id="1296538"/>
    <lineage>
        <taxon>Bacteria</taxon>
        <taxon>Bacillati</taxon>
        <taxon>Bacillota</taxon>
        <taxon>Bacilli</taxon>
        <taxon>Lactobacillales</taxon>
        <taxon>Lactobacillaceae</taxon>
        <taxon>Lactiplantibacillus</taxon>
    </lineage>
</organism>
<evidence type="ECO:0000313" key="2">
    <source>
        <dbReference type="Proteomes" id="UP000289996"/>
    </source>
</evidence>
<name>A0A660E091_9LACO</name>
<protein>
    <submittedName>
        <fullName evidence="1">Uncharacterized protein</fullName>
    </submittedName>
</protein>
<dbReference type="Proteomes" id="UP000289996">
    <property type="component" value="Unassembled WGS sequence"/>
</dbReference>
<sequence>MKNTYEYEDGFGTELTMKASNANILMSARDIVSGDVVVTQLSLSEVDRLVEFLQSATQHVKDD</sequence>
<dbReference type="AlphaFoldDB" id="A0A660E091"/>
<accession>A0A660E091</accession>